<dbReference type="GO" id="GO:0006865">
    <property type="term" value="P:amino acid transport"/>
    <property type="evidence" value="ECO:0007669"/>
    <property type="project" value="UniProtKB-KW"/>
</dbReference>
<feature type="transmembrane region" description="Helical" evidence="9">
    <location>
        <begin position="192"/>
        <end position="210"/>
    </location>
</feature>
<dbReference type="InterPro" id="IPR010065">
    <property type="entry name" value="AA_ABC_transptr_permease_3TM"/>
</dbReference>
<keyword evidence="12" id="KW-1185">Reference proteome</keyword>
<evidence type="ECO:0000256" key="2">
    <source>
        <dbReference type="ARBA" id="ARBA00010072"/>
    </source>
</evidence>
<keyword evidence="5 9" id="KW-0812">Transmembrane</keyword>
<dbReference type="PANTHER" id="PTHR30614">
    <property type="entry name" value="MEMBRANE COMPONENT OF AMINO ACID ABC TRANSPORTER"/>
    <property type="match status" value="1"/>
</dbReference>
<dbReference type="Gene3D" id="1.10.3720.10">
    <property type="entry name" value="MetI-like"/>
    <property type="match status" value="1"/>
</dbReference>
<dbReference type="Pfam" id="PF00528">
    <property type="entry name" value="BPD_transp_1"/>
    <property type="match status" value="1"/>
</dbReference>
<proteinExistence type="inferred from homology"/>
<evidence type="ECO:0000313" key="11">
    <source>
        <dbReference type="EMBL" id="RDD60779.1"/>
    </source>
</evidence>
<dbReference type="GO" id="GO:0043190">
    <property type="term" value="C:ATP-binding cassette (ABC) transporter complex"/>
    <property type="evidence" value="ECO:0007669"/>
    <property type="project" value="InterPro"/>
</dbReference>
<evidence type="ECO:0000256" key="7">
    <source>
        <dbReference type="ARBA" id="ARBA00022989"/>
    </source>
</evidence>
<dbReference type="NCBIfam" id="TIGR03003">
    <property type="entry name" value="ectoine_ehuD"/>
    <property type="match status" value="1"/>
</dbReference>
<evidence type="ECO:0000256" key="8">
    <source>
        <dbReference type="ARBA" id="ARBA00023136"/>
    </source>
</evidence>
<feature type="domain" description="ABC transmembrane type-1" evidence="10">
    <location>
        <begin position="18"/>
        <end position="210"/>
    </location>
</feature>
<dbReference type="GO" id="GO:0022857">
    <property type="term" value="F:transmembrane transporter activity"/>
    <property type="evidence" value="ECO:0007669"/>
    <property type="project" value="InterPro"/>
</dbReference>
<reference evidence="11 12" key="1">
    <citation type="submission" date="2018-07" db="EMBL/GenBank/DDBJ databases">
        <title>Venubactetium sediminum gen. nov., sp. nov., isolated from a marine solar saltern.</title>
        <authorList>
            <person name="Wang S."/>
        </authorList>
    </citation>
    <scope>NUCLEOTIDE SEQUENCE [LARGE SCALE GENOMIC DNA]</scope>
    <source>
        <strain evidence="11 12">WD2A32</strain>
    </source>
</reference>
<dbReference type="InterPro" id="IPR014341">
    <property type="entry name" value="Ectoine_EhuD"/>
</dbReference>
<dbReference type="AlphaFoldDB" id="A0A369T629"/>
<evidence type="ECO:0000256" key="1">
    <source>
        <dbReference type="ARBA" id="ARBA00004429"/>
    </source>
</evidence>
<keyword evidence="6" id="KW-0029">Amino-acid transport</keyword>
<keyword evidence="7 9" id="KW-1133">Transmembrane helix</keyword>
<name>A0A369T629_9PROT</name>
<feature type="transmembrane region" description="Helical" evidence="9">
    <location>
        <begin position="22"/>
        <end position="45"/>
    </location>
</feature>
<dbReference type="NCBIfam" id="TIGR01726">
    <property type="entry name" value="HEQRo_perm_3TM"/>
    <property type="match status" value="1"/>
</dbReference>
<evidence type="ECO:0000313" key="12">
    <source>
        <dbReference type="Proteomes" id="UP000253941"/>
    </source>
</evidence>
<dbReference type="InterPro" id="IPR043429">
    <property type="entry name" value="ArtM/GltK/GlnP/TcyL/YhdX-like"/>
</dbReference>
<dbReference type="InterPro" id="IPR035906">
    <property type="entry name" value="MetI-like_sf"/>
</dbReference>
<comment type="caution">
    <text evidence="11">The sequence shown here is derived from an EMBL/GenBank/DDBJ whole genome shotgun (WGS) entry which is preliminary data.</text>
</comment>
<evidence type="ECO:0000256" key="9">
    <source>
        <dbReference type="RuleBase" id="RU363032"/>
    </source>
</evidence>
<evidence type="ECO:0000256" key="5">
    <source>
        <dbReference type="ARBA" id="ARBA00022692"/>
    </source>
</evidence>
<gene>
    <name evidence="11" type="primary">ehuD</name>
    <name evidence="11" type="ORF">DRB17_16405</name>
</gene>
<feature type="transmembrane region" description="Helical" evidence="9">
    <location>
        <begin position="75"/>
        <end position="100"/>
    </location>
</feature>
<evidence type="ECO:0000256" key="6">
    <source>
        <dbReference type="ARBA" id="ARBA00022970"/>
    </source>
</evidence>
<dbReference type="CDD" id="cd06261">
    <property type="entry name" value="TM_PBP2"/>
    <property type="match status" value="1"/>
</dbReference>
<dbReference type="PROSITE" id="PS50928">
    <property type="entry name" value="ABC_TM1"/>
    <property type="match status" value="1"/>
</dbReference>
<dbReference type="Proteomes" id="UP000253941">
    <property type="component" value="Unassembled WGS sequence"/>
</dbReference>
<evidence type="ECO:0000259" key="10">
    <source>
        <dbReference type="PROSITE" id="PS50928"/>
    </source>
</evidence>
<keyword evidence="3 9" id="KW-0813">Transport</keyword>
<sequence>MSDNVWDWAFAWKILPRILDAAIITIEATLIGFVFAAVLGLLLALGRRSRNPLLSYPIAGVVEFIRSTPLLVQIYFLYFVLPEFGVVLPALVAGILGLGLHFSTYCSEVYRAGLDSIPRGQWEASVALNLSTYRTYRDIIVPQAIPPVVPALGNYLVAMFKETPLLSAIAVVEMMQEAKIVGSETFRYVEPMTLVGAIFLVLSLVSMVGIRRVEAWLRRKIMG</sequence>
<dbReference type="PANTHER" id="PTHR30614:SF0">
    <property type="entry name" value="L-CYSTINE TRANSPORT SYSTEM PERMEASE PROTEIN TCYL"/>
    <property type="match status" value="1"/>
</dbReference>
<dbReference type="EMBL" id="QPMH01000020">
    <property type="protein sequence ID" value="RDD60779.1"/>
    <property type="molecule type" value="Genomic_DNA"/>
</dbReference>
<dbReference type="RefSeq" id="WP_114583307.1">
    <property type="nucleotide sequence ID" value="NZ_QPMH01000020.1"/>
</dbReference>
<dbReference type="InterPro" id="IPR000515">
    <property type="entry name" value="MetI-like"/>
</dbReference>
<protein>
    <submittedName>
        <fullName evidence="11">Ectoine/hydroxyectoine ABC transporter permease subunit EhuD</fullName>
    </submittedName>
</protein>
<evidence type="ECO:0000256" key="3">
    <source>
        <dbReference type="ARBA" id="ARBA00022448"/>
    </source>
</evidence>
<keyword evidence="4" id="KW-1003">Cell membrane</keyword>
<accession>A0A369T629</accession>
<evidence type="ECO:0000256" key="4">
    <source>
        <dbReference type="ARBA" id="ARBA00022475"/>
    </source>
</evidence>
<dbReference type="SUPFAM" id="SSF161098">
    <property type="entry name" value="MetI-like"/>
    <property type="match status" value="1"/>
</dbReference>
<keyword evidence="8 9" id="KW-0472">Membrane</keyword>
<organism evidence="11 12">
    <name type="scientific">Ferruginivarius sediminum</name>
    <dbReference type="NCBI Taxonomy" id="2661937"/>
    <lineage>
        <taxon>Bacteria</taxon>
        <taxon>Pseudomonadati</taxon>
        <taxon>Pseudomonadota</taxon>
        <taxon>Alphaproteobacteria</taxon>
        <taxon>Rhodospirillales</taxon>
        <taxon>Rhodospirillaceae</taxon>
        <taxon>Ferruginivarius</taxon>
    </lineage>
</organism>
<comment type="similarity">
    <text evidence="2">Belongs to the binding-protein-dependent transport system permease family. HisMQ subfamily.</text>
</comment>
<comment type="subcellular location">
    <subcellularLocation>
        <location evidence="1">Cell inner membrane</location>
        <topology evidence="1">Multi-pass membrane protein</topology>
    </subcellularLocation>
    <subcellularLocation>
        <location evidence="9">Cell membrane</location>
        <topology evidence="9">Multi-pass membrane protein</topology>
    </subcellularLocation>
</comment>